<proteinExistence type="predicted"/>
<dbReference type="KEGG" id="mhor:MSHOH_2179"/>
<evidence type="ECO:0000313" key="3">
    <source>
        <dbReference type="Proteomes" id="UP000033101"/>
    </source>
</evidence>
<name>A0A0E3SEP6_9EURY</name>
<evidence type="ECO:0000313" key="2">
    <source>
        <dbReference type="EMBL" id="AKB78662.1"/>
    </source>
</evidence>
<dbReference type="AlphaFoldDB" id="A0A0E3SEP6"/>
<sequence length="73" mass="7679">MISGEEAEPDTAIESDVFPGSDAFSESDVSARSDALAEPDASAGDASSSKPMIIPARTFVFMPFISVHSWPDT</sequence>
<reference evidence="2 3" key="1">
    <citation type="submission" date="2014-07" db="EMBL/GenBank/DDBJ databases">
        <title>Methanogenic archaea and the global carbon cycle.</title>
        <authorList>
            <person name="Henriksen J.R."/>
            <person name="Luke J."/>
            <person name="Reinhart S."/>
            <person name="Benedict M.N."/>
            <person name="Youngblut N.D."/>
            <person name="Metcalf M.E."/>
            <person name="Whitaker R.J."/>
            <person name="Metcalf W.W."/>
        </authorList>
    </citation>
    <scope>NUCLEOTIDE SEQUENCE [LARGE SCALE GENOMIC DNA]</scope>
    <source>
        <strain evidence="2 3">HB-1</strain>
    </source>
</reference>
<dbReference type="Proteomes" id="UP000033101">
    <property type="component" value="Chromosome"/>
</dbReference>
<dbReference type="STRING" id="1434110.MSHOH_2179"/>
<gene>
    <name evidence="2" type="ORF">MSHOH_2179</name>
</gene>
<feature type="region of interest" description="Disordered" evidence="1">
    <location>
        <begin position="1"/>
        <end position="49"/>
    </location>
</feature>
<accession>A0A0E3SEP6</accession>
<dbReference type="EMBL" id="CP009516">
    <property type="protein sequence ID" value="AKB78662.1"/>
    <property type="molecule type" value="Genomic_DNA"/>
</dbReference>
<keyword evidence="3" id="KW-1185">Reference proteome</keyword>
<feature type="compositionally biased region" description="Acidic residues" evidence="1">
    <location>
        <begin position="1"/>
        <end position="13"/>
    </location>
</feature>
<protein>
    <submittedName>
        <fullName evidence="2">Uncharacterized protein</fullName>
    </submittedName>
</protein>
<evidence type="ECO:0000256" key="1">
    <source>
        <dbReference type="SAM" id="MobiDB-lite"/>
    </source>
</evidence>
<organism evidence="2 3">
    <name type="scientific">Methanosarcina horonobensis HB-1 = JCM 15518</name>
    <dbReference type="NCBI Taxonomy" id="1434110"/>
    <lineage>
        <taxon>Archaea</taxon>
        <taxon>Methanobacteriati</taxon>
        <taxon>Methanobacteriota</taxon>
        <taxon>Stenosarchaea group</taxon>
        <taxon>Methanomicrobia</taxon>
        <taxon>Methanosarcinales</taxon>
        <taxon>Methanosarcinaceae</taxon>
        <taxon>Methanosarcina</taxon>
    </lineage>
</organism>
<dbReference type="HOGENOM" id="CLU_2695789_0_0_2"/>